<feature type="domain" description="Fe2OG dioxygenase" evidence="6">
    <location>
        <begin position="190"/>
        <end position="290"/>
    </location>
</feature>
<evidence type="ECO:0000256" key="3">
    <source>
        <dbReference type="ARBA" id="ARBA00022896"/>
    </source>
</evidence>
<dbReference type="InterPro" id="IPR027443">
    <property type="entry name" value="IPNS-like_sf"/>
</dbReference>
<dbReference type="Pfam" id="PF03171">
    <property type="entry name" value="2OG-FeII_Oxy"/>
    <property type="match status" value="1"/>
</dbReference>
<proteinExistence type="inferred from homology"/>
<keyword evidence="2 5" id="KW-0479">Metal-binding</keyword>
<comment type="similarity">
    <text evidence="1 5">Belongs to the iron/ascorbate-dependent oxidoreductase family.</text>
</comment>
<dbReference type="InterPro" id="IPR005123">
    <property type="entry name" value="Oxoglu/Fe-dep_dioxygenase_dom"/>
</dbReference>
<gene>
    <name evidence="7" type="ORF">JCGZ_15841</name>
</gene>
<dbReference type="SUPFAM" id="SSF51197">
    <property type="entry name" value="Clavaminate synthase-like"/>
    <property type="match status" value="1"/>
</dbReference>
<dbReference type="AlphaFoldDB" id="A0A067LBE1"/>
<evidence type="ECO:0000256" key="4">
    <source>
        <dbReference type="ARBA" id="ARBA00023004"/>
    </source>
</evidence>
<dbReference type="EMBL" id="KK914318">
    <property type="protein sequence ID" value="KDP41434.1"/>
    <property type="molecule type" value="Genomic_DNA"/>
</dbReference>
<accession>A0A067LBE1</accession>
<evidence type="ECO:0000259" key="6">
    <source>
        <dbReference type="PROSITE" id="PS51471"/>
    </source>
</evidence>
<dbReference type="Proteomes" id="UP000027138">
    <property type="component" value="Unassembled WGS sequence"/>
</dbReference>
<dbReference type="KEGG" id="jcu:105630664"/>
<evidence type="ECO:0000256" key="1">
    <source>
        <dbReference type="ARBA" id="ARBA00008056"/>
    </source>
</evidence>
<reference evidence="7 8" key="1">
    <citation type="journal article" date="2014" name="PLoS ONE">
        <title>Global Analysis of Gene Expression Profiles in Physic Nut (Jatropha curcas L.) Seedlings Exposed to Salt Stress.</title>
        <authorList>
            <person name="Zhang L."/>
            <person name="Zhang C."/>
            <person name="Wu P."/>
            <person name="Chen Y."/>
            <person name="Li M."/>
            <person name="Jiang H."/>
            <person name="Wu G."/>
        </authorList>
    </citation>
    <scope>NUCLEOTIDE SEQUENCE [LARGE SCALE GENOMIC DNA]</scope>
    <source>
        <strain evidence="8">cv. GZQX0401</strain>
        <tissue evidence="7">Young leaves</tissue>
    </source>
</reference>
<dbReference type="GO" id="GO:0031418">
    <property type="term" value="F:L-ascorbic acid binding"/>
    <property type="evidence" value="ECO:0007669"/>
    <property type="project" value="UniProtKB-KW"/>
</dbReference>
<keyword evidence="5" id="KW-0560">Oxidoreductase</keyword>
<protein>
    <recommendedName>
        <fullName evidence="6">Fe2OG dioxygenase domain-containing protein</fullName>
    </recommendedName>
</protein>
<dbReference type="GO" id="GO:0046872">
    <property type="term" value="F:metal ion binding"/>
    <property type="evidence" value="ECO:0007669"/>
    <property type="project" value="UniProtKB-KW"/>
</dbReference>
<evidence type="ECO:0000313" key="7">
    <source>
        <dbReference type="EMBL" id="KDP41434.1"/>
    </source>
</evidence>
<evidence type="ECO:0000256" key="5">
    <source>
        <dbReference type="RuleBase" id="RU003682"/>
    </source>
</evidence>
<dbReference type="Pfam" id="PF14226">
    <property type="entry name" value="DIOX_N"/>
    <property type="match status" value="1"/>
</dbReference>
<organism evidence="7 8">
    <name type="scientific">Jatropha curcas</name>
    <name type="common">Barbados nut</name>
    <dbReference type="NCBI Taxonomy" id="180498"/>
    <lineage>
        <taxon>Eukaryota</taxon>
        <taxon>Viridiplantae</taxon>
        <taxon>Streptophyta</taxon>
        <taxon>Embryophyta</taxon>
        <taxon>Tracheophyta</taxon>
        <taxon>Spermatophyta</taxon>
        <taxon>Magnoliopsida</taxon>
        <taxon>eudicotyledons</taxon>
        <taxon>Gunneridae</taxon>
        <taxon>Pentapetalae</taxon>
        <taxon>rosids</taxon>
        <taxon>fabids</taxon>
        <taxon>Malpighiales</taxon>
        <taxon>Euphorbiaceae</taxon>
        <taxon>Crotonoideae</taxon>
        <taxon>Jatropheae</taxon>
        <taxon>Jatropha</taxon>
    </lineage>
</organism>
<dbReference type="InterPro" id="IPR050295">
    <property type="entry name" value="Plant_2OG-oxidoreductases"/>
</dbReference>
<dbReference type="PROSITE" id="PS51471">
    <property type="entry name" value="FE2OG_OXY"/>
    <property type="match status" value="1"/>
</dbReference>
<keyword evidence="8" id="KW-1185">Reference proteome</keyword>
<evidence type="ECO:0000256" key="2">
    <source>
        <dbReference type="ARBA" id="ARBA00022723"/>
    </source>
</evidence>
<dbReference type="Gene3D" id="2.60.120.330">
    <property type="entry name" value="B-lactam Antibiotic, Isopenicillin N Synthase, Chain"/>
    <property type="match status" value="1"/>
</dbReference>
<dbReference type="PANTHER" id="PTHR47991">
    <property type="entry name" value="OXOGLUTARATE/IRON-DEPENDENT DIOXYGENASE"/>
    <property type="match status" value="1"/>
</dbReference>
<sequence length="337" mass="38013">MFSVKELVDSGCLKTVPSSYAYQSKPDDRISFDKEIIPIIDYSLLTSGSPDQRSKIIQDLGHACRDWGFFMVINHGIPEKVRDEMIRYIDGFFNLTEKEKQEYAGKELFDPIRYSTSFNVTVDKALLWRDCLKVLVHPHFVSPRKPDGFSEILEDYCKRTRELANELLKGISKSLGLEENYISKKMNVEMGTQMLVANFYPPCPQPEIAMGLPPHSDYGLLTLLIQNELTGLQVMHNGKWVPINPLPDSILINTGDHMEILTNGKYKSVLHRAVVNNKGTRISVGTAHGPPLDGIVTPAPELTQASAAYRGITFRDYIELQQTSQLIGKTCLDHVRI</sequence>
<dbReference type="GO" id="GO:0016491">
    <property type="term" value="F:oxidoreductase activity"/>
    <property type="evidence" value="ECO:0007669"/>
    <property type="project" value="UniProtKB-KW"/>
</dbReference>
<name>A0A067LBE1_JATCU</name>
<dbReference type="InterPro" id="IPR044861">
    <property type="entry name" value="IPNS-like_FE2OG_OXY"/>
</dbReference>
<keyword evidence="3" id="KW-0847">Vitamin C</keyword>
<keyword evidence="4 5" id="KW-0408">Iron</keyword>
<dbReference type="InterPro" id="IPR026992">
    <property type="entry name" value="DIOX_N"/>
</dbReference>
<evidence type="ECO:0000313" key="8">
    <source>
        <dbReference type="Proteomes" id="UP000027138"/>
    </source>
</evidence>
<dbReference type="OrthoDB" id="288590at2759"/>
<dbReference type="FunFam" id="2.60.120.330:FF:000134">
    <property type="entry name" value="Uncharacterized protein"/>
    <property type="match status" value="1"/>
</dbReference>